<name>A0ACC1SI02_9HYPO</name>
<keyword evidence="2" id="KW-1185">Reference proteome</keyword>
<reference evidence="1" key="1">
    <citation type="submission" date="2022-08" db="EMBL/GenBank/DDBJ databases">
        <title>Genome Sequence of Fusarium decemcellulare.</title>
        <authorList>
            <person name="Buettner E."/>
        </authorList>
    </citation>
    <scope>NUCLEOTIDE SEQUENCE</scope>
    <source>
        <strain evidence="1">Babe19</strain>
    </source>
</reference>
<accession>A0ACC1SI02</accession>
<sequence length="513" mass="58721">MSTYLRAWHAAQNDTHQATNYAFQVVDQAFREGRDRFSSDLTKDAEKVKIATNAINIQDIQALACNSLAKYSDEQRFSDARKWLHRIVSRVHHYSNIMDVMVQHHPEYVALVWGAMKLVLVSAHNHETTICLISKALAQIADTLPRVELVTILYPTERIRRAVGNLYANLVRFFIRAHQWCNEGTWRHLLHSITRPVELRYRDLLDDIARDSREIDELATAGNRVEIREMNLKLTEILAKLEYVQAQQALQSSSCVDTNQRVSDLQFSQIMSYMAESKLGDPLEAFRFNQSLQKQQQHNRAFSSTNKFWQSSKLQTWSSVPESKVAVVKGGFSARYAIRAFSMKMIQQLQSKNVPVLWALRGPRGQIDAADISPIDLFKHLIQQALRMDGSMTEKGMSFQCGRFQRATTEQEWLQLLGAALLQAHSQVYMVIDLSTLNCNLLPTEGFSWLAAFQSMLVEIAKQAPNLQVKVLLLGSIVNCGLRESEQGPSDLVIPVRVTQPPVRRRRRTDRRW</sequence>
<dbReference type="EMBL" id="JANRMS010000422">
    <property type="protein sequence ID" value="KAJ3540138.1"/>
    <property type="molecule type" value="Genomic_DNA"/>
</dbReference>
<evidence type="ECO:0000313" key="2">
    <source>
        <dbReference type="Proteomes" id="UP001148629"/>
    </source>
</evidence>
<protein>
    <submittedName>
        <fullName evidence="1">Uncharacterized protein</fullName>
    </submittedName>
</protein>
<proteinExistence type="predicted"/>
<comment type="caution">
    <text evidence="1">The sequence shown here is derived from an EMBL/GenBank/DDBJ whole genome shotgun (WGS) entry which is preliminary data.</text>
</comment>
<gene>
    <name evidence="1" type="ORF">NM208_g5191</name>
</gene>
<evidence type="ECO:0000313" key="1">
    <source>
        <dbReference type="EMBL" id="KAJ3540138.1"/>
    </source>
</evidence>
<organism evidence="1 2">
    <name type="scientific">Fusarium decemcellulare</name>
    <dbReference type="NCBI Taxonomy" id="57161"/>
    <lineage>
        <taxon>Eukaryota</taxon>
        <taxon>Fungi</taxon>
        <taxon>Dikarya</taxon>
        <taxon>Ascomycota</taxon>
        <taxon>Pezizomycotina</taxon>
        <taxon>Sordariomycetes</taxon>
        <taxon>Hypocreomycetidae</taxon>
        <taxon>Hypocreales</taxon>
        <taxon>Nectriaceae</taxon>
        <taxon>Fusarium</taxon>
        <taxon>Fusarium decemcellulare species complex</taxon>
    </lineage>
</organism>
<dbReference type="Proteomes" id="UP001148629">
    <property type="component" value="Unassembled WGS sequence"/>
</dbReference>